<organism evidence="4">
    <name type="scientific">Tanacetum cinerariifolium</name>
    <name type="common">Dalmatian daisy</name>
    <name type="synonym">Chrysanthemum cinerariifolium</name>
    <dbReference type="NCBI Taxonomy" id="118510"/>
    <lineage>
        <taxon>Eukaryota</taxon>
        <taxon>Viridiplantae</taxon>
        <taxon>Streptophyta</taxon>
        <taxon>Embryophyta</taxon>
        <taxon>Tracheophyta</taxon>
        <taxon>Spermatophyta</taxon>
        <taxon>Magnoliopsida</taxon>
        <taxon>eudicotyledons</taxon>
        <taxon>Gunneridae</taxon>
        <taxon>Pentapetalae</taxon>
        <taxon>asterids</taxon>
        <taxon>campanulids</taxon>
        <taxon>Asterales</taxon>
        <taxon>Asteraceae</taxon>
        <taxon>Asteroideae</taxon>
        <taxon>Anthemideae</taxon>
        <taxon>Anthemidinae</taxon>
        <taxon>Tanacetum</taxon>
    </lineage>
</organism>
<dbReference type="GO" id="GO:0003964">
    <property type="term" value="F:RNA-directed DNA polymerase activity"/>
    <property type="evidence" value="ECO:0007669"/>
    <property type="project" value="UniProtKB-KW"/>
</dbReference>
<sequence>MRASKPKTMQDAIEVATKLRNKKISTLAECQTENKKRLDNTSKNNQNQQQPNKRQNTGRAYTARHGEKKHYSGAKPLCSKCDYHHDGPCAPKCHKCNRFGHLARDCVIDALAARDTDRSQNGEDSHDSGTGVRRQAPPARECTYQDFMKCKLLYFKGTKGVTNLKKKITNKYYLRGEIKKLKVESWNLKVKGTDVSDKIERYISGLLDMIYRSVMTSKPKTMHHTIKFIIELMDKKISTFAERHAENKRKFNDTSKNNQNQQQNKKQNTGRAYTAGSGDKKPYGGSKTLCSKYNYHHDGQCAPKCHKYNRGHFKKECPKLKNNDRGNQDGNDNAPVKVYAKYMLKGCYVFLAHVATKETEDKSEKKQLEDVPIVQDFPEVFPEEFPSLPPTQQVEFQIDLIPGATHGHLIDWPRPK</sequence>
<evidence type="ECO:0000256" key="1">
    <source>
        <dbReference type="PROSITE-ProRule" id="PRU00047"/>
    </source>
</evidence>
<keyword evidence="4" id="KW-0695">RNA-directed DNA polymerase</keyword>
<dbReference type="GO" id="GO:0003676">
    <property type="term" value="F:nucleic acid binding"/>
    <property type="evidence" value="ECO:0007669"/>
    <property type="project" value="InterPro"/>
</dbReference>
<dbReference type="GO" id="GO:0008270">
    <property type="term" value="F:zinc ion binding"/>
    <property type="evidence" value="ECO:0007669"/>
    <property type="project" value="UniProtKB-KW"/>
</dbReference>
<evidence type="ECO:0000259" key="3">
    <source>
        <dbReference type="PROSITE" id="PS50158"/>
    </source>
</evidence>
<reference evidence="4" key="1">
    <citation type="journal article" date="2019" name="Sci. Rep.">
        <title>Draft genome of Tanacetum cinerariifolium, the natural source of mosquito coil.</title>
        <authorList>
            <person name="Yamashiro T."/>
            <person name="Shiraishi A."/>
            <person name="Satake H."/>
            <person name="Nakayama K."/>
        </authorList>
    </citation>
    <scope>NUCLEOTIDE SEQUENCE</scope>
</reference>
<dbReference type="InterPro" id="IPR001878">
    <property type="entry name" value="Znf_CCHC"/>
</dbReference>
<name>A0A699J0W0_TANCI</name>
<feature type="region of interest" description="Disordered" evidence="2">
    <location>
        <begin position="247"/>
        <end position="281"/>
    </location>
</feature>
<keyword evidence="1" id="KW-0863">Zinc-finger</keyword>
<evidence type="ECO:0000313" key="4">
    <source>
        <dbReference type="EMBL" id="GFA01666.1"/>
    </source>
</evidence>
<evidence type="ECO:0000256" key="2">
    <source>
        <dbReference type="SAM" id="MobiDB-lite"/>
    </source>
</evidence>
<accession>A0A699J0W0</accession>
<keyword evidence="1" id="KW-0479">Metal-binding</keyword>
<feature type="region of interest" description="Disordered" evidence="2">
    <location>
        <begin position="27"/>
        <end position="71"/>
    </location>
</feature>
<comment type="caution">
    <text evidence="4">The sequence shown here is derived from an EMBL/GenBank/DDBJ whole genome shotgun (WGS) entry which is preliminary data.</text>
</comment>
<gene>
    <name evidence="4" type="ORF">Tci_573638</name>
</gene>
<dbReference type="SMART" id="SM00343">
    <property type="entry name" value="ZnF_C2HC"/>
    <property type="match status" value="2"/>
</dbReference>
<dbReference type="PROSITE" id="PS50158">
    <property type="entry name" value="ZF_CCHC"/>
    <property type="match status" value="1"/>
</dbReference>
<keyword evidence="4" id="KW-0548">Nucleotidyltransferase</keyword>
<dbReference type="AlphaFoldDB" id="A0A699J0W0"/>
<feature type="compositionally biased region" description="Low complexity" evidence="2">
    <location>
        <begin position="44"/>
        <end position="55"/>
    </location>
</feature>
<protein>
    <submittedName>
        <fullName evidence="4">Putative reverse transcriptase domain-containing protein</fullName>
    </submittedName>
</protein>
<feature type="domain" description="CCHC-type" evidence="3">
    <location>
        <begin position="92"/>
        <end position="106"/>
    </location>
</feature>
<keyword evidence="1" id="KW-0862">Zinc</keyword>
<dbReference type="EMBL" id="BKCJ010356223">
    <property type="protein sequence ID" value="GFA01666.1"/>
    <property type="molecule type" value="Genomic_DNA"/>
</dbReference>
<proteinExistence type="predicted"/>
<keyword evidence="4" id="KW-0808">Transferase</keyword>
<feature type="compositionally biased region" description="Basic and acidic residues" evidence="2">
    <location>
        <begin position="117"/>
        <end position="127"/>
    </location>
</feature>
<feature type="region of interest" description="Disordered" evidence="2">
    <location>
        <begin position="117"/>
        <end position="137"/>
    </location>
</feature>
<feature type="compositionally biased region" description="Low complexity" evidence="2">
    <location>
        <begin position="256"/>
        <end position="267"/>
    </location>
</feature>